<feature type="transmembrane region" description="Helical" evidence="5">
    <location>
        <begin position="453"/>
        <end position="471"/>
    </location>
</feature>
<feature type="transmembrane region" description="Helical" evidence="5">
    <location>
        <begin position="412"/>
        <end position="430"/>
    </location>
</feature>
<evidence type="ECO:0000313" key="7">
    <source>
        <dbReference type="EMBL" id="PSK92200.1"/>
    </source>
</evidence>
<evidence type="ECO:0000256" key="5">
    <source>
        <dbReference type="SAM" id="Phobius"/>
    </source>
</evidence>
<keyword evidence="4 5" id="KW-0472">Membrane</keyword>
<feature type="transmembrane region" description="Helical" evidence="5">
    <location>
        <begin position="483"/>
        <end position="516"/>
    </location>
</feature>
<reference evidence="7 8" key="1">
    <citation type="submission" date="2018-03" db="EMBL/GenBank/DDBJ databases">
        <title>Genomic Encyclopedia of Type Strains, Phase III (KMG-III): the genomes of soil and plant-associated and newly described type strains.</title>
        <authorList>
            <person name="Whitman W."/>
        </authorList>
    </citation>
    <scope>NUCLEOTIDE SEQUENCE [LARGE SCALE GENOMIC DNA]</scope>
    <source>
        <strain evidence="7 8">CGMCC 1.12700</strain>
    </source>
</reference>
<feature type="domain" description="Integral membrane bound transporter" evidence="6">
    <location>
        <begin position="450"/>
        <end position="564"/>
    </location>
</feature>
<dbReference type="OrthoDB" id="8670769at2"/>
<feature type="transmembrane region" description="Helical" evidence="5">
    <location>
        <begin position="552"/>
        <end position="573"/>
    </location>
</feature>
<keyword evidence="2 5" id="KW-0812">Transmembrane</keyword>
<accession>A0A2P8D4R2</accession>
<name>A0A2P8D4R2_9BACT</name>
<dbReference type="Pfam" id="PF13515">
    <property type="entry name" value="FUSC_2"/>
    <property type="match status" value="1"/>
</dbReference>
<feature type="transmembrane region" description="Helical" evidence="5">
    <location>
        <begin position="522"/>
        <end position="540"/>
    </location>
</feature>
<dbReference type="EMBL" id="PYGD01000004">
    <property type="protein sequence ID" value="PSK92200.1"/>
    <property type="molecule type" value="Genomic_DNA"/>
</dbReference>
<comment type="subcellular location">
    <subcellularLocation>
        <location evidence="1">Membrane</location>
        <topology evidence="1">Multi-pass membrane protein</topology>
    </subcellularLocation>
</comment>
<keyword evidence="3 5" id="KW-1133">Transmembrane helix</keyword>
<gene>
    <name evidence="7" type="ORF">B0I18_104298</name>
</gene>
<dbReference type="Proteomes" id="UP000240572">
    <property type="component" value="Unassembled WGS sequence"/>
</dbReference>
<evidence type="ECO:0000259" key="6">
    <source>
        <dbReference type="Pfam" id="PF13515"/>
    </source>
</evidence>
<evidence type="ECO:0000256" key="1">
    <source>
        <dbReference type="ARBA" id="ARBA00004141"/>
    </source>
</evidence>
<feature type="transmembrane region" description="Helical" evidence="5">
    <location>
        <begin position="153"/>
        <end position="178"/>
    </location>
</feature>
<keyword evidence="8" id="KW-1185">Reference proteome</keyword>
<organism evidence="7 8">
    <name type="scientific">Taibaiella chishuiensis</name>
    <dbReference type="NCBI Taxonomy" id="1434707"/>
    <lineage>
        <taxon>Bacteria</taxon>
        <taxon>Pseudomonadati</taxon>
        <taxon>Bacteroidota</taxon>
        <taxon>Chitinophagia</taxon>
        <taxon>Chitinophagales</taxon>
        <taxon>Chitinophagaceae</taxon>
        <taxon>Taibaiella</taxon>
    </lineage>
</organism>
<comment type="caution">
    <text evidence="7">The sequence shown here is derived from an EMBL/GenBank/DDBJ whole genome shotgun (WGS) entry which is preliminary data.</text>
</comment>
<proteinExistence type="predicted"/>
<sequence length="758" mass="86117">MLLTCIVYMDFATSYKIINKRLQTEYREPAWGWGLRVALSVTIPLVWGVITGESHGAEWMAIAGECVSFIELKGNAGQRIRLLLSASLLSVLFCIVGSVAGNYMWISLPGMLLVGFLSGLFKNLGDRGMGLALSVYIFYIITCAYPVHTDDDLWARCGWVALGSLWTVLVGLCSFLFIRVGTPYRRTIAAIWKSVASLALVTGKGWDGRSTRSSIRDIYLKEKDVRTAIDASLNLFEETADQVNKNQKNKYALTQSRRCASLVSLHIIQISETAEMLYKLTRDRQFTIQVYSLFRALEQIGERMEIFLLTLKQEERVLVTSRVERLRKISGMIQEIPEAQTPAIAPHIGKILLLAERVAKLVERSLELLAVPSERRIFRAYSFTQTLNILHPRYFRNNIRQLMNFDSITTRYALRIGVAAFIGALIGNLLSGEHGWALTIGGNTFTLIHLKNHGYWIPFTAIIVSQPYFGATFKKGLERSIGTIAGIVVGTIFLQLPFATLARLVLVFVSSVFLIYFLRRQYSVATFFITLMLVGLLAIEPHFDADLMKTRIICTLIGSALAITAGFLLLPAWDKDMLPRFLAEAITANLHYFRKTFYRNEEPVAWTKLKRTAESKNSNAFDSFTRFMAERVKRRRKGYANYYFLLTHNVRITRELNNFHSETELAEVKIPIQEKEKYIQLLYECDDLFRENALLLKRSGNEFIDDESLKTFPEEGFVNLTPNENQLVFVEKMLIELKAIRVGLESPAIPLSRKQVEG</sequence>
<dbReference type="InterPro" id="IPR049453">
    <property type="entry name" value="Memb_transporter_dom"/>
</dbReference>
<evidence type="ECO:0000313" key="8">
    <source>
        <dbReference type="Proteomes" id="UP000240572"/>
    </source>
</evidence>
<feature type="transmembrane region" description="Helical" evidence="5">
    <location>
        <begin position="128"/>
        <end position="147"/>
    </location>
</feature>
<feature type="transmembrane region" description="Helical" evidence="5">
    <location>
        <begin position="80"/>
        <end position="98"/>
    </location>
</feature>
<evidence type="ECO:0000256" key="4">
    <source>
        <dbReference type="ARBA" id="ARBA00023136"/>
    </source>
</evidence>
<dbReference type="GO" id="GO:0016020">
    <property type="term" value="C:membrane"/>
    <property type="evidence" value="ECO:0007669"/>
    <property type="project" value="UniProtKB-SubCell"/>
</dbReference>
<feature type="transmembrane region" description="Helical" evidence="5">
    <location>
        <begin position="104"/>
        <end position="121"/>
    </location>
</feature>
<evidence type="ECO:0000256" key="3">
    <source>
        <dbReference type="ARBA" id="ARBA00022989"/>
    </source>
</evidence>
<evidence type="ECO:0000256" key="2">
    <source>
        <dbReference type="ARBA" id="ARBA00022692"/>
    </source>
</evidence>
<protein>
    <submittedName>
        <fullName evidence="7">Putative membrane protein YccC</fullName>
    </submittedName>
</protein>
<dbReference type="AlphaFoldDB" id="A0A2P8D4R2"/>